<keyword evidence="3 15" id="KW-0343">GTPase activation</keyword>
<comment type="subcellular location">
    <subcellularLocation>
        <location evidence="1">Cell membrane</location>
    </subcellularLocation>
    <subcellularLocation>
        <location evidence="2 15">Endosome membrane</location>
        <topology evidence="2 15">Peripheral membrane protein</topology>
    </subcellularLocation>
</comment>
<organism evidence="20 21">
    <name type="scientific">Rhinolophus ferrumequinum</name>
    <name type="common">Greater horseshoe bat</name>
    <dbReference type="NCBI Taxonomy" id="59479"/>
    <lineage>
        <taxon>Eukaryota</taxon>
        <taxon>Metazoa</taxon>
        <taxon>Chordata</taxon>
        <taxon>Craniata</taxon>
        <taxon>Vertebrata</taxon>
        <taxon>Euteleostomi</taxon>
        <taxon>Mammalia</taxon>
        <taxon>Eutheria</taxon>
        <taxon>Laurasiatheria</taxon>
        <taxon>Chiroptera</taxon>
        <taxon>Yinpterochiroptera</taxon>
        <taxon>Rhinolophoidea</taxon>
        <taxon>Rhinolophidae</taxon>
        <taxon>Rhinolophinae</taxon>
        <taxon>Rhinolophus</taxon>
    </lineage>
</organism>
<gene>
    <name evidence="20" type="primary">ACAP2</name>
</gene>
<reference evidence="20 21" key="2">
    <citation type="journal article" date="2018" name="Annu Rev Anim Biosci">
        <title>Bat Biology, Genomes, and the Bat1K Project: To Generate Chromosome-Level Genomes for All Living Bat Species.</title>
        <authorList>
            <person name="Teeling E.C."/>
            <person name="Vernes S.C."/>
            <person name="Davalos L.M."/>
            <person name="Ray D.A."/>
            <person name="Gilbert M.T.P."/>
            <person name="Myers E."/>
        </authorList>
    </citation>
    <scope>NUCLEOTIDE SEQUENCE</scope>
</reference>
<dbReference type="Pfam" id="PF01412">
    <property type="entry name" value="ArfGap"/>
    <property type="match status" value="1"/>
</dbReference>
<evidence type="ECO:0000313" key="21">
    <source>
        <dbReference type="Proteomes" id="UP000472240"/>
    </source>
</evidence>
<feature type="repeat" description="ANK" evidence="13">
    <location>
        <begin position="715"/>
        <end position="747"/>
    </location>
</feature>
<dbReference type="Gene3D" id="1.25.40.20">
    <property type="entry name" value="Ankyrin repeat-containing domain"/>
    <property type="match status" value="1"/>
</dbReference>
<feature type="region of interest" description="Disordered" evidence="17">
    <location>
        <begin position="599"/>
        <end position="637"/>
    </location>
</feature>
<dbReference type="InterPro" id="IPR011993">
    <property type="entry name" value="PH-like_dom_sf"/>
</dbReference>
<dbReference type="SMART" id="SM00233">
    <property type="entry name" value="PH"/>
    <property type="match status" value="1"/>
</dbReference>
<dbReference type="Pfam" id="PF12796">
    <property type="entry name" value="Ank_2"/>
    <property type="match status" value="1"/>
</dbReference>
<sequence>MKMTVDFEECLKDSPRFRAALEEVEGDVAELELKLDKLVKLCIAMIDTGKAFCVANKQFMNGIRDLAQYSSNDAVVETSLTKFSDSLQEMINFHTILFDRTQRSIKAQLQNFVKEDLRKFKDAKKQFEKVSEEKENALVKNAQVQRNKQHEVEEATNILTATRKCFRHIALDYVLQINVLQSKRRSEILNSMLSFMFAHLAFFHQGYDLFSELGPYMKDLGVQLDQLVVDAAKEKREMEQKHSTIQQKDFSSDDSKLEYNVDAANGIVMEGYLFKRASNAFKTWNRKKPDHIRRWFSIQNNQLVYQKKFKDNPTVVVEDLRLCTVKHCEDIERRFCFEVVSPTKSCMLQADSEKLRQAWIKAVQTSIATAYREKGDESEKLDKKSSPSTGSLDSGNESKEKLLKGESALQRVQCIPGNASCCDCGLADPRWASINLGITLCIECSGIHRSLGVHFSKVRSLTLDTWEPELLKLMCELGNDVINRVYEAKVEKMGIKKPQPGQRQEKEAYIRAKYVERKFVDKYSISSSTPEQEKKIVSKSCEEKRLSISKLGPGDQVRASSQSSVVAVNSDEARRESLFCPDELDSLFSYFDTSSKLRSMKSNDSGIQQSCDDGRESLPSTVSANSLYEPEGERQDSSVLLESKHLNPGLQLYRASYEKNLPKMAEALAHGADVNWANSEENKATPLIQAVLGGSLVTCEFLLQNGANVNQRDVQGRGPLHHATVLGHTGQVCLFLKRGANQHATDEEGKDPLSIAVEAANADIVTLLRLARMNEEMRESEGLYGQPGDETYQDIFRDFSQMASNNPEKLNRFQQDSQKF</sequence>
<evidence type="ECO:0000256" key="14">
    <source>
        <dbReference type="PROSITE-ProRule" id="PRU00288"/>
    </source>
</evidence>
<dbReference type="CDD" id="cd08851">
    <property type="entry name" value="ArfGap_ACAP2"/>
    <property type="match status" value="1"/>
</dbReference>
<feature type="domain" description="PH" evidence="18">
    <location>
        <begin position="266"/>
        <end position="368"/>
    </location>
</feature>
<dbReference type="Gene3D" id="2.30.29.30">
    <property type="entry name" value="Pleckstrin-homology domain (PH domain)/Phosphotyrosine-binding domain (PTB)"/>
    <property type="match status" value="1"/>
</dbReference>
<proteinExistence type="predicted"/>
<evidence type="ECO:0000256" key="8">
    <source>
        <dbReference type="ARBA" id="ARBA00022771"/>
    </source>
</evidence>
<dbReference type="InterPro" id="IPR004148">
    <property type="entry name" value="BAR_dom"/>
</dbReference>
<reference evidence="20" key="4">
    <citation type="submission" date="2025-08" db="UniProtKB">
        <authorList>
            <consortium name="Ensembl"/>
        </authorList>
    </citation>
    <scope>IDENTIFICATION</scope>
</reference>
<feature type="domain" description="Arf-GAP" evidence="19">
    <location>
        <begin position="406"/>
        <end position="527"/>
    </location>
</feature>
<evidence type="ECO:0000313" key="20">
    <source>
        <dbReference type="Ensembl" id="ENSRFEP00010026204.1"/>
    </source>
</evidence>
<evidence type="ECO:0000256" key="10">
    <source>
        <dbReference type="ARBA" id="ARBA00023043"/>
    </source>
</evidence>
<reference evidence="20" key="5">
    <citation type="submission" date="2025-09" db="UniProtKB">
        <authorList>
            <consortium name="Ensembl"/>
        </authorList>
    </citation>
    <scope>IDENTIFICATION</scope>
</reference>
<keyword evidence="5 15" id="KW-0479">Metal-binding</keyword>
<feature type="compositionally biased region" description="Basic and acidic residues" evidence="17">
    <location>
        <begin position="374"/>
        <end position="385"/>
    </location>
</feature>
<feature type="region of interest" description="Disordered" evidence="17">
    <location>
        <begin position="374"/>
        <end position="398"/>
    </location>
</feature>
<evidence type="ECO:0000256" key="2">
    <source>
        <dbReference type="ARBA" id="ARBA00004481"/>
    </source>
</evidence>
<dbReference type="FunFam" id="1.25.40.20:FF:000020">
    <property type="entry name" value="Arf-GAP with coiled-coil, ANK repeat and PH domain-containing protein 2"/>
    <property type="match status" value="1"/>
</dbReference>
<keyword evidence="12" id="KW-0472">Membrane</keyword>
<dbReference type="InterPro" id="IPR001849">
    <property type="entry name" value="PH_domain"/>
</dbReference>
<dbReference type="CDD" id="cd07638">
    <property type="entry name" value="BAR_ACAP2"/>
    <property type="match status" value="1"/>
</dbReference>
<dbReference type="InterPro" id="IPR002110">
    <property type="entry name" value="Ankyrin_rpt"/>
</dbReference>
<evidence type="ECO:0000256" key="16">
    <source>
        <dbReference type="SAM" id="Coils"/>
    </source>
</evidence>
<evidence type="ECO:0000256" key="13">
    <source>
        <dbReference type="PROSITE-ProRule" id="PRU00023"/>
    </source>
</evidence>
<accession>A0A671FR68</accession>
<protein>
    <recommendedName>
        <fullName evidence="15">Arf-GAP with coiled-coil, ANK repeat and PH domain-containing protein</fullName>
        <shortName evidence="15">Cnt-b</shortName>
    </recommendedName>
    <alternativeName>
        <fullName evidence="15">Centaurin-beta</fullName>
    </alternativeName>
</protein>
<dbReference type="FunFam" id="1.20.1270.60:FF:000025">
    <property type="entry name" value="arf-GAP with coiled-coil, ANK repeat and PH domain-containing protein 2"/>
    <property type="match status" value="1"/>
</dbReference>
<dbReference type="GeneTree" id="ENSGT00940000156389"/>
<keyword evidence="11 16" id="KW-0175">Coiled coil</keyword>
<dbReference type="SUPFAM" id="SSF103657">
    <property type="entry name" value="BAR/IMD domain-like"/>
    <property type="match status" value="1"/>
</dbReference>
<keyword evidence="7 15" id="KW-0967">Endosome</keyword>
<comment type="activity regulation">
    <text evidence="15">GAP activity stimulated by phosphatidylinositol 4,5-bisphosphate (PIP2) and phosphatidic acid.</text>
</comment>
<dbReference type="PRINTS" id="PR00405">
    <property type="entry name" value="REVINTRACTNG"/>
</dbReference>
<dbReference type="PANTHER" id="PTHR23180:SF241">
    <property type="entry name" value="ARF-GAP WITH COILED-COIL, ANK REPEAT AND PH DOMAIN-CONTAINING PROTEIN 2"/>
    <property type="match status" value="1"/>
</dbReference>
<evidence type="ECO:0000256" key="15">
    <source>
        <dbReference type="RuleBase" id="RU369028"/>
    </source>
</evidence>
<evidence type="ECO:0000256" key="6">
    <source>
        <dbReference type="ARBA" id="ARBA00022737"/>
    </source>
</evidence>
<dbReference type="InterPro" id="IPR036770">
    <property type="entry name" value="Ankyrin_rpt-contain_sf"/>
</dbReference>
<evidence type="ECO:0000256" key="3">
    <source>
        <dbReference type="ARBA" id="ARBA00022468"/>
    </source>
</evidence>
<feature type="compositionally biased region" description="Polar residues" evidence="17">
    <location>
        <begin position="599"/>
        <end position="611"/>
    </location>
</feature>
<dbReference type="InterPro" id="IPR038508">
    <property type="entry name" value="ArfGAP_dom_sf"/>
</dbReference>
<dbReference type="PROSITE" id="PS50297">
    <property type="entry name" value="ANK_REP_REGION"/>
    <property type="match status" value="2"/>
</dbReference>
<evidence type="ECO:0000256" key="17">
    <source>
        <dbReference type="SAM" id="MobiDB-lite"/>
    </source>
</evidence>
<dbReference type="SUPFAM" id="SSF57863">
    <property type="entry name" value="ArfGap/RecO-like zinc finger"/>
    <property type="match status" value="1"/>
</dbReference>
<evidence type="ECO:0000256" key="11">
    <source>
        <dbReference type="ARBA" id="ARBA00023054"/>
    </source>
</evidence>
<dbReference type="GO" id="GO:0005886">
    <property type="term" value="C:plasma membrane"/>
    <property type="evidence" value="ECO:0007669"/>
    <property type="project" value="UniProtKB-SubCell"/>
</dbReference>
<keyword evidence="10 13" id="KW-0040">ANK repeat</keyword>
<dbReference type="Pfam" id="PF16746">
    <property type="entry name" value="BAR_3"/>
    <property type="match status" value="1"/>
</dbReference>
<dbReference type="GO" id="GO:0005096">
    <property type="term" value="F:GTPase activator activity"/>
    <property type="evidence" value="ECO:0007669"/>
    <property type="project" value="UniProtKB-KW"/>
</dbReference>
<evidence type="ECO:0000256" key="5">
    <source>
        <dbReference type="ARBA" id="ARBA00022723"/>
    </source>
</evidence>
<evidence type="ECO:0000256" key="7">
    <source>
        <dbReference type="ARBA" id="ARBA00022753"/>
    </source>
</evidence>
<dbReference type="Ensembl" id="ENSRFET00010028469.1">
    <property type="protein sequence ID" value="ENSRFEP00010026204.1"/>
    <property type="gene ID" value="ENSRFEG00010017395.1"/>
</dbReference>
<comment type="domain">
    <text evidence="15">PH domain binds phospholipids including phosphatidic acid, phosphatidylinositol 3-phosphate, phosphatidylinositol 3,5-bisphosphate (PIP2) and phosphatidylinositol 3,4,5-trisphosphate (PIP3). May mediate protein binding to PIP2 or PIP3 containing membranes.</text>
</comment>
<comment type="function">
    <text evidence="15">GTPase-activating protein for the ADP ribosylation factor family.</text>
</comment>
<dbReference type="CTD" id="23527"/>
<evidence type="ECO:0000256" key="4">
    <source>
        <dbReference type="ARBA" id="ARBA00022475"/>
    </source>
</evidence>
<keyword evidence="21" id="KW-1185">Reference proteome</keyword>
<dbReference type="GO" id="GO:0010008">
    <property type="term" value="C:endosome membrane"/>
    <property type="evidence" value="ECO:0007669"/>
    <property type="project" value="UniProtKB-SubCell"/>
</dbReference>
<dbReference type="Pfam" id="PF00169">
    <property type="entry name" value="PH"/>
    <property type="match status" value="1"/>
</dbReference>
<reference evidence="21" key="3">
    <citation type="submission" date="2018-12" db="EMBL/GenBank/DDBJ databases">
        <title>G10K-VGP greater horseshoe bat female genome, primary haplotype.</title>
        <authorList>
            <person name="Teeling E."/>
            <person name="Myers G."/>
            <person name="Vernes S."/>
            <person name="Pippel M."/>
            <person name="Winkler S."/>
            <person name="Fedrigo O."/>
            <person name="Rhie A."/>
            <person name="Koren S."/>
            <person name="Phillippy A."/>
            <person name="Lewin H."/>
            <person name="Damas J."/>
            <person name="Howe K."/>
            <person name="Mountcastle J."/>
            <person name="Jarvis E.D."/>
        </authorList>
    </citation>
    <scope>NUCLEOTIDE SEQUENCE [LARGE SCALE GENOMIC DNA]</scope>
</reference>
<name>A0A671FR68_RHIFE</name>
<comment type="domain">
    <text evidence="15">The BAR domain mediates homodimerization, it can neither bind membrane nor impart curvature, but instead requires the neighboring PH domain to achieve these functions.</text>
</comment>
<dbReference type="RefSeq" id="XP_032983528.1">
    <property type="nucleotide sequence ID" value="XM_033127637.1"/>
</dbReference>
<dbReference type="Gene3D" id="1.20.1270.60">
    <property type="entry name" value="Arfaptin homology (AH) domain/BAR domain"/>
    <property type="match status" value="1"/>
</dbReference>
<dbReference type="AlphaFoldDB" id="A0A671FR68"/>
<dbReference type="FunFam" id="1.10.220.150:FF:000007">
    <property type="entry name" value="Arf-GAP with coiled-coil, ANK repeat and PH domain-containing protein 2"/>
    <property type="match status" value="1"/>
</dbReference>
<dbReference type="Gene3D" id="1.10.220.150">
    <property type="entry name" value="Arf GTPase activating protein"/>
    <property type="match status" value="1"/>
</dbReference>
<feature type="compositionally biased region" description="Polar residues" evidence="17">
    <location>
        <begin position="386"/>
        <end position="395"/>
    </location>
</feature>
<dbReference type="InterPro" id="IPR027267">
    <property type="entry name" value="AH/BAR_dom_sf"/>
</dbReference>
<dbReference type="GeneID" id="117034565"/>
<evidence type="ECO:0000259" key="19">
    <source>
        <dbReference type="PROSITE" id="PS50115"/>
    </source>
</evidence>
<dbReference type="SMART" id="SM00248">
    <property type="entry name" value="ANK"/>
    <property type="match status" value="3"/>
</dbReference>
<dbReference type="CDD" id="cd13250">
    <property type="entry name" value="PH_ACAP"/>
    <property type="match status" value="1"/>
</dbReference>
<keyword evidence="6 15" id="KW-0677">Repeat</keyword>
<keyword evidence="8 14" id="KW-0863">Zinc-finger</keyword>
<evidence type="ECO:0000256" key="9">
    <source>
        <dbReference type="ARBA" id="ARBA00022833"/>
    </source>
</evidence>
<dbReference type="InterPro" id="IPR037278">
    <property type="entry name" value="ARFGAP/RecO"/>
</dbReference>
<dbReference type="Proteomes" id="UP000472240">
    <property type="component" value="Chromosome 2"/>
</dbReference>
<dbReference type="PANTHER" id="PTHR23180">
    <property type="entry name" value="CENTAURIN/ARF"/>
    <property type="match status" value="1"/>
</dbReference>
<dbReference type="GO" id="GO:0008270">
    <property type="term" value="F:zinc ion binding"/>
    <property type="evidence" value="ECO:0007669"/>
    <property type="project" value="UniProtKB-KW"/>
</dbReference>
<evidence type="ECO:0000256" key="12">
    <source>
        <dbReference type="ARBA" id="ARBA00023136"/>
    </source>
</evidence>
<keyword evidence="4" id="KW-1003">Cell membrane</keyword>
<dbReference type="FunFam" id="2.30.29.30:FF:000026">
    <property type="entry name" value="Arf-GAP with coiled-coil, ANK repeat and PH domain-containing protein 2"/>
    <property type="match status" value="1"/>
</dbReference>
<dbReference type="InterPro" id="IPR001164">
    <property type="entry name" value="ArfGAP_dom"/>
</dbReference>
<evidence type="ECO:0000259" key="18">
    <source>
        <dbReference type="PROSITE" id="PS50003"/>
    </source>
</evidence>
<dbReference type="PROSITE" id="PS50003">
    <property type="entry name" value="PH_DOMAIN"/>
    <property type="match status" value="1"/>
</dbReference>
<dbReference type="SMART" id="SM00105">
    <property type="entry name" value="ArfGap"/>
    <property type="match status" value="1"/>
</dbReference>
<feature type="coiled-coil region" evidence="16">
    <location>
        <begin position="117"/>
        <end position="147"/>
    </location>
</feature>
<keyword evidence="9 15" id="KW-0862">Zinc</keyword>
<dbReference type="PROSITE" id="PS50088">
    <property type="entry name" value="ANK_REPEAT"/>
    <property type="match status" value="2"/>
</dbReference>
<dbReference type="SUPFAM" id="SSF48403">
    <property type="entry name" value="Ankyrin repeat"/>
    <property type="match status" value="1"/>
</dbReference>
<feature type="repeat" description="ANK" evidence="13">
    <location>
        <begin position="682"/>
        <end position="714"/>
    </location>
</feature>
<dbReference type="PROSITE" id="PS50115">
    <property type="entry name" value="ARFGAP"/>
    <property type="match status" value="1"/>
</dbReference>
<dbReference type="SUPFAM" id="SSF50729">
    <property type="entry name" value="PH domain-like"/>
    <property type="match status" value="1"/>
</dbReference>
<reference evidence="20 21" key="1">
    <citation type="journal article" date="2015" name="Annu Rev Anim Biosci">
        <title>The Genome 10K Project: a way forward.</title>
        <authorList>
            <person name="Koepfli K.P."/>
            <person name="Paten B."/>
            <person name="O'Brien S.J."/>
            <person name="Koepfli K.P."/>
            <person name="Paten B."/>
            <person name="Antunes A."/>
            <person name="Belov K."/>
            <person name="Bustamante C."/>
            <person name="Castoe T.A."/>
            <person name="Clawson H."/>
            <person name="Crawford A.J."/>
            <person name="Diekhans M."/>
            <person name="Distel D."/>
            <person name="Durbin R."/>
            <person name="Earl D."/>
            <person name="Fujita M.K."/>
            <person name="Gamble T."/>
            <person name="Georges A."/>
            <person name="Gemmell N."/>
            <person name="Gilbert M.T."/>
            <person name="Graves J.M."/>
            <person name="Green R.E."/>
            <person name="Hickey G."/>
            <person name="Jarvis E.D."/>
            <person name="Johnson W."/>
            <person name="Komissarov A."/>
            <person name="Korf I."/>
            <person name="Kuhn R."/>
            <person name="Larkin D.M."/>
            <person name="Lewin H."/>
            <person name="Lopez J.V."/>
            <person name="Ma J."/>
            <person name="Marques-Bonet T."/>
            <person name="Miller W."/>
            <person name="Murphy R."/>
            <person name="Pevzner P."/>
            <person name="Shapiro B."/>
            <person name="Steiner C."/>
            <person name="Tamazian G."/>
            <person name="Venkatesh B."/>
            <person name="Wang J."/>
            <person name="Wayne R."/>
            <person name="Wiley E."/>
            <person name="Yang H."/>
            <person name="Zhang G."/>
            <person name="Haussler D."/>
            <person name="Ryder O."/>
            <person name="O'Brien S.J."/>
        </authorList>
    </citation>
    <scope>NUCLEOTIDE SEQUENCE</scope>
</reference>
<dbReference type="InterPro" id="IPR045258">
    <property type="entry name" value="ACAP1/2/3-like"/>
</dbReference>
<evidence type="ECO:0000256" key="1">
    <source>
        <dbReference type="ARBA" id="ARBA00004236"/>
    </source>
</evidence>